<feature type="transmembrane region" description="Helical" evidence="1">
    <location>
        <begin position="131"/>
        <end position="158"/>
    </location>
</feature>
<name>A0A084JS62_9FIRM</name>
<dbReference type="RefSeq" id="WP_038277183.1">
    <property type="nucleotide sequence ID" value="NZ_JPME01000002.1"/>
</dbReference>
<keyword evidence="1" id="KW-0812">Transmembrane</keyword>
<accession>A0A084JS62</accession>
<organism evidence="2 3">
    <name type="scientific">Lacrimispora celerecrescens</name>
    <dbReference type="NCBI Taxonomy" id="29354"/>
    <lineage>
        <taxon>Bacteria</taxon>
        <taxon>Bacillati</taxon>
        <taxon>Bacillota</taxon>
        <taxon>Clostridia</taxon>
        <taxon>Lachnospirales</taxon>
        <taxon>Lachnospiraceae</taxon>
        <taxon>Lacrimispora</taxon>
    </lineage>
</organism>
<keyword evidence="1" id="KW-0472">Membrane</keyword>
<dbReference type="OrthoDB" id="2040460at2"/>
<evidence type="ECO:0000313" key="2">
    <source>
        <dbReference type="EMBL" id="KEZ91796.1"/>
    </source>
</evidence>
<evidence type="ECO:0000256" key="1">
    <source>
        <dbReference type="SAM" id="Phobius"/>
    </source>
</evidence>
<protein>
    <submittedName>
        <fullName evidence="2">Uncharacterized protein</fullName>
    </submittedName>
</protein>
<proteinExistence type="predicted"/>
<dbReference type="AlphaFoldDB" id="A0A084JS62"/>
<reference evidence="2 3" key="1">
    <citation type="submission" date="2014-07" db="EMBL/GenBank/DDBJ databases">
        <title>Draft genome of Clostridium celerecrescens 152B isolated from sediments associated with methane hydrate from Krishna Godavari basin.</title>
        <authorList>
            <person name="Honkalas V.S."/>
            <person name="Dabir A.P."/>
            <person name="Arora P."/>
            <person name="Dhakephalkar P.K."/>
        </authorList>
    </citation>
    <scope>NUCLEOTIDE SEQUENCE [LARGE SCALE GENOMIC DNA]</scope>
    <source>
        <strain evidence="2 3">152B</strain>
    </source>
</reference>
<gene>
    <name evidence="2" type="ORF">IO98_01050</name>
</gene>
<evidence type="ECO:0000313" key="3">
    <source>
        <dbReference type="Proteomes" id="UP000028525"/>
    </source>
</evidence>
<dbReference type="Proteomes" id="UP000028525">
    <property type="component" value="Unassembled WGS sequence"/>
</dbReference>
<sequence>MKKTWEVDCDGVRHTVEYRAGFGTKVIVDGQPNKVKSSNWFINMIDYAFSFGDTQCHLTVIGTKTDLAVNGVFQGSGEPYEPLGRTPSWVYVMLAINIIGPFIFGGGIFGALVGVIFGTKYTQSALRKKTGVAIGVFIGCVVIQILLAFFVVGAYIAFLN</sequence>
<comment type="caution">
    <text evidence="2">The sequence shown here is derived from an EMBL/GenBank/DDBJ whole genome shotgun (WGS) entry which is preliminary data.</text>
</comment>
<keyword evidence="1" id="KW-1133">Transmembrane helix</keyword>
<dbReference type="EMBL" id="JPME01000002">
    <property type="protein sequence ID" value="KEZ91796.1"/>
    <property type="molecule type" value="Genomic_DNA"/>
</dbReference>
<feature type="transmembrane region" description="Helical" evidence="1">
    <location>
        <begin position="89"/>
        <end position="119"/>
    </location>
</feature>
<keyword evidence="3" id="KW-1185">Reference proteome</keyword>